<proteinExistence type="predicted"/>
<evidence type="ECO:0000313" key="2">
    <source>
        <dbReference type="EMBL" id="CAJ1977074.1"/>
    </source>
</evidence>
<dbReference type="Proteomes" id="UP001189624">
    <property type="component" value="Chromosome 10"/>
</dbReference>
<dbReference type="AlphaFoldDB" id="A0AA87B9H0"/>
<feature type="region of interest" description="Disordered" evidence="1">
    <location>
        <begin position="35"/>
        <end position="55"/>
    </location>
</feature>
<keyword evidence="3" id="KW-1185">Reference proteome</keyword>
<gene>
    <name evidence="2" type="ORF">AYBTSS11_LOCUS29220</name>
</gene>
<reference evidence="2" key="1">
    <citation type="submission" date="2023-10" db="EMBL/GenBank/DDBJ databases">
        <authorList>
            <person name="Domelevo Entfellner J.-B."/>
        </authorList>
    </citation>
    <scope>NUCLEOTIDE SEQUENCE</scope>
</reference>
<evidence type="ECO:0000256" key="1">
    <source>
        <dbReference type="SAM" id="MobiDB-lite"/>
    </source>
</evidence>
<accession>A0AA87B9H0</accession>
<evidence type="ECO:0000313" key="3">
    <source>
        <dbReference type="Proteomes" id="UP001189624"/>
    </source>
</evidence>
<sequence>MVEGWPPLSSMKYSSYKNIGFALYVSYTISGQSLKGYHRASDSESEVTKDRKKLS</sequence>
<dbReference type="Gramene" id="rna-AYBTSS11_LOCUS29220">
    <property type="protein sequence ID" value="CAJ1977074.1"/>
    <property type="gene ID" value="gene-AYBTSS11_LOCUS29220"/>
</dbReference>
<name>A0AA87B9H0_9FABA</name>
<protein>
    <submittedName>
        <fullName evidence="2">Uncharacterized protein</fullName>
    </submittedName>
</protein>
<feature type="compositionally biased region" description="Basic and acidic residues" evidence="1">
    <location>
        <begin position="39"/>
        <end position="49"/>
    </location>
</feature>
<dbReference type="EMBL" id="OY731407">
    <property type="protein sequence ID" value="CAJ1977074.1"/>
    <property type="molecule type" value="Genomic_DNA"/>
</dbReference>
<organism evidence="2 3">
    <name type="scientific">Sphenostylis stenocarpa</name>
    <dbReference type="NCBI Taxonomy" id="92480"/>
    <lineage>
        <taxon>Eukaryota</taxon>
        <taxon>Viridiplantae</taxon>
        <taxon>Streptophyta</taxon>
        <taxon>Embryophyta</taxon>
        <taxon>Tracheophyta</taxon>
        <taxon>Spermatophyta</taxon>
        <taxon>Magnoliopsida</taxon>
        <taxon>eudicotyledons</taxon>
        <taxon>Gunneridae</taxon>
        <taxon>Pentapetalae</taxon>
        <taxon>rosids</taxon>
        <taxon>fabids</taxon>
        <taxon>Fabales</taxon>
        <taxon>Fabaceae</taxon>
        <taxon>Papilionoideae</taxon>
        <taxon>50 kb inversion clade</taxon>
        <taxon>NPAAA clade</taxon>
        <taxon>indigoferoid/millettioid clade</taxon>
        <taxon>Phaseoleae</taxon>
        <taxon>Sphenostylis</taxon>
    </lineage>
</organism>